<dbReference type="PANTHER" id="PTHR13715">
    <property type="entry name" value="RYANODINE RECEPTOR AND IP3 RECEPTOR"/>
    <property type="match status" value="1"/>
</dbReference>
<keyword evidence="5" id="KW-1185">Reference proteome</keyword>
<evidence type="ECO:0000256" key="1">
    <source>
        <dbReference type="SAM" id="MobiDB-lite"/>
    </source>
</evidence>
<keyword evidence="2" id="KW-0472">Membrane</keyword>
<feature type="compositionally biased region" description="Basic residues" evidence="1">
    <location>
        <begin position="972"/>
        <end position="986"/>
    </location>
</feature>
<comment type="caution">
    <text evidence="4">The sequence shown here is derived from an EMBL/GenBank/DDBJ whole genome shotgun (WGS) entry which is preliminary data.</text>
</comment>
<proteinExistence type="predicted"/>
<accession>A0ABQ9EE31</accession>
<feature type="region of interest" description="Disordered" evidence="1">
    <location>
        <begin position="958"/>
        <end position="987"/>
    </location>
</feature>
<dbReference type="SUPFAM" id="SSF48371">
    <property type="entry name" value="ARM repeat"/>
    <property type="match status" value="1"/>
</dbReference>
<keyword evidence="2" id="KW-0812">Transmembrane</keyword>
<evidence type="ECO:0000313" key="5">
    <source>
        <dbReference type="Proteomes" id="UP001217089"/>
    </source>
</evidence>
<evidence type="ECO:0000313" key="4">
    <source>
        <dbReference type="EMBL" id="KAJ8303558.1"/>
    </source>
</evidence>
<dbReference type="EMBL" id="JARBDR010000917">
    <property type="protein sequence ID" value="KAJ8303558.1"/>
    <property type="molecule type" value="Genomic_DNA"/>
</dbReference>
<evidence type="ECO:0000256" key="2">
    <source>
        <dbReference type="SAM" id="Phobius"/>
    </source>
</evidence>
<feature type="domain" description="RyR/IP3R Homology associated" evidence="3">
    <location>
        <begin position="1049"/>
        <end position="1142"/>
    </location>
</feature>
<name>A0ABQ9EE31_TEGGR</name>
<gene>
    <name evidence="4" type="ORF">KUTeg_019954</name>
</gene>
<dbReference type="InterPro" id="IPR013662">
    <property type="entry name" value="RIH_assoc-dom"/>
</dbReference>
<feature type="transmembrane region" description="Helical" evidence="2">
    <location>
        <begin position="537"/>
        <end position="559"/>
    </location>
</feature>
<keyword evidence="2" id="KW-1133">Transmembrane helix</keyword>
<dbReference type="Pfam" id="PF08454">
    <property type="entry name" value="RIH_assoc"/>
    <property type="match status" value="1"/>
</dbReference>
<reference evidence="4 5" key="1">
    <citation type="submission" date="2022-12" db="EMBL/GenBank/DDBJ databases">
        <title>Chromosome-level genome of Tegillarca granosa.</title>
        <authorList>
            <person name="Kim J."/>
        </authorList>
    </citation>
    <scope>NUCLEOTIDE SEQUENCE [LARGE SCALE GENOMIC DNA]</scope>
    <source>
        <strain evidence="4">Teg-2019</strain>
        <tissue evidence="4">Adductor muscle</tissue>
    </source>
</reference>
<evidence type="ECO:0000259" key="3">
    <source>
        <dbReference type="Pfam" id="PF08454"/>
    </source>
</evidence>
<dbReference type="InterPro" id="IPR015925">
    <property type="entry name" value="Ryanodine_IP3_receptor"/>
</dbReference>
<dbReference type="PANTHER" id="PTHR13715:SF99">
    <property type="entry name" value="INOSITOL 1,4,5-TRISPHOSPHATE RECEPTOR-LIKE PROTEIN A"/>
    <property type="match status" value="1"/>
</dbReference>
<feature type="compositionally biased region" description="Basic and acidic residues" evidence="1">
    <location>
        <begin position="962"/>
        <end position="971"/>
    </location>
</feature>
<feature type="transmembrane region" description="Helical" evidence="2">
    <location>
        <begin position="566"/>
        <end position="585"/>
    </location>
</feature>
<dbReference type="Proteomes" id="UP001217089">
    <property type="component" value="Unassembled WGS sequence"/>
</dbReference>
<sequence>MKNANSYSKDSQKAVTQYRSTGRFEQSRENEAVVNAKYQAMEVLDFLLTFQRNLRLKAFVTKFKICEQNAVRRKPGGVMEPLMYETYNPHDRAKKAMRKQKNILKEVKEMFNSSSIFDIESTTSVLMDLSDYKYDKMVTKSLDILNKLYSSQSDMFRLAKEAQILLTHDSARVHREVQRSLPVLRRLAKQKLNDQQVLLMSEILDELAEFCHLPKTPEEPHFMNQNIMISHGTLQIVLDILSQEIDAKLVEQQYQGMTTIFKKTLYLMSLLTRENTTVQERLFDQLDTLLSVQIVPSHLAIALQEKDKVTYIVFIANQTTCLKVHSKQIQKIVMLASRHQSEAPEFLELLKVLVKVEGLDLTIKRNQALVMKYIMQNFKKAAYVLDQPREEREKILTNKTEPGHLAYFIRLVDLLATCAEGENKFIESLCQTILPVEELLWIMNHENIDSNLKKPFVKFMVWVYMKPAGNLAESGAADLQHDKRVWDFISLTTHAINQLADAILRHAERTSTLLKKPPDPSFVSDPENVKDVLHGSLFFILEAVLPFLEAIIVFFKLLFLKINYAIMIYLKRFFYMFNYAAMIYFKDFEFRVFYTLFYSADKDLYPIEIEHTDTLANGLMLFCEATGPYLTNPAHMKAVVGTLTILVSSSSSQKGSFVGVVEKFCQEMKIGDTKSAVRKGNMEYYANELELNAKFLTFSINTSVVHVGHNTVQAQMKYRSKREYTGIGTNEELPLGDEFQNLCKCFINSHEKKPAKKYAPAKKLLEQLEISAKLVRKAVSTTPSQQELDIKCMQILRALVHHEERKLPEDWDTMTSEAKIKKQLQHIKEVQNSINSHDFVNKVLPHIARRSDAIAREVLGFLSIMLFNANRDVQKAMLEYFLSTREEVFFMAVRDRMQISTNSIKEKRSLLAQHQARVKEAMMNLGSFQTSISTGKKALQMIQAYELRLKREKMQGWRALSRAKEPTVDSKSKKKRKKSFDKKSKKVIQSNGVSRDLSNEALLKSPDANDIIHEMELVDVNVEDEKVAEDMIASMDEGVVDMLEYKDDGYIELVLKLLARICDGQHEGLQNYLREQPDNIKSFNIIGETAQFLNVVYATINHRTIDLVIQLLDTLNEFCSGNQENRVVVYDKKVVDYINFILRAGEMIDCPPEKVLELRQSIAAVIISLIEENGPGKSQVAKEVKDTLDKEAIYRCMTTCYEMHQAEKPKLEDVLKPEGGGYLQSARRDRRMD</sequence>
<dbReference type="InterPro" id="IPR016024">
    <property type="entry name" value="ARM-type_fold"/>
</dbReference>
<protein>
    <recommendedName>
        <fullName evidence="3">RyR/IP3R Homology associated domain-containing protein</fullName>
    </recommendedName>
</protein>
<feature type="region of interest" description="Disordered" evidence="1">
    <location>
        <begin position="1"/>
        <end position="22"/>
    </location>
</feature>
<organism evidence="4 5">
    <name type="scientific">Tegillarca granosa</name>
    <name type="common">Malaysian cockle</name>
    <name type="synonym">Anadara granosa</name>
    <dbReference type="NCBI Taxonomy" id="220873"/>
    <lineage>
        <taxon>Eukaryota</taxon>
        <taxon>Metazoa</taxon>
        <taxon>Spiralia</taxon>
        <taxon>Lophotrochozoa</taxon>
        <taxon>Mollusca</taxon>
        <taxon>Bivalvia</taxon>
        <taxon>Autobranchia</taxon>
        <taxon>Pteriomorphia</taxon>
        <taxon>Arcoida</taxon>
        <taxon>Arcoidea</taxon>
        <taxon>Arcidae</taxon>
        <taxon>Tegillarca</taxon>
    </lineage>
</organism>